<evidence type="ECO:0000313" key="4">
    <source>
        <dbReference type="Proteomes" id="UP001221142"/>
    </source>
</evidence>
<comment type="caution">
    <text evidence="3">The sequence shown here is derived from an EMBL/GenBank/DDBJ whole genome shotgun (WGS) entry which is preliminary data.</text>
</comment>
<reference evidence="3" key="1">
    <citation type="submission" date="2023-03" db="EMBL/GenBank/DDBJ databases">
        <title>Massive genome expansion in bonnet fungi (Mycena s.s.) driven by repeated elements and novel gene families across ecological guilds.</title>
        <authorList>
            <consortium name="Lawrence Berkeley National Laboratory"/>
            <person name="Harder C.B."/>
            <person name="Miyauchi S."/>
            <person name="Viragh M."/>
            <person name="Kuo A."/>
            <person name="Thoen E."/>
            <person name="Andreopoulos B."/>
            <person name="Lu D."/>
            <person name="Skrede I."/>
            <person name="Drula E."/>
            <person name="Henrissat B."/>
            <person name="Morin E."/>
            <person name="Kohler A."/>
            <person name="Barry K."/>
            <person name="LaButti K."/>
            <person name="Morin E."/>
            <person name="Salamov A."/>
            <person name="Lipzen A."/>
            <person name="Mereny Z."/>
            <person name="Hegedus B."/>
            <person name="Baldrian P."/>
            <person name="Stursova M."/>
            <person name="Weitz H."/>
            <person name="Taylor A."/>
            <person name="Grigoriev I.V."/>
            <person name="Nagy L.G."/>
            <person name="Martin F."/>
            <person name="Kauserud H."/>
        </authorList>
    </citation>
    <scope>NUCLEOTIDE SEQUENCE</scope>
    <source>
        <strain evidence="3">9284</strain>
    </source>
</reference>
<evidence type="ECO:0000256" key="1">
    <source>
        <dbReference type="SAM" id="MobiDB-lite"/>
    </source>
</evidence>
<protein>
    <submittedName>
        <fullName evidence="3">Uncharacterized protein</fullName>
    </submittedName>
</protein>
<evidence type="ECO:0000313" key="3">
    <source>
        <dbReference type="EMBL" id="KAJ7619639.1"/>
    </source>
</evidence>
<organism evidence="3 4">
    <name type="scientific">Roridomyces roridus</name>
    <dbReference type="NCBI Taxonomy" id="1738132"/>
    <lineage>
        <taxon>Eukaryota</taxon>
        <taxon>Fungi</taxon>
        <taxon>Dikarya</taxon>
        <taxon>Basidiomycota</taxon>
        <taxon>Agaricomycotina</taxon>
        <taxon>Agaricomycetes</taxon>
        <taxon>Agaricomycetidae</taxon>
        <taxon>Agaricales</taxon>
        <taxon>Marasmiineae</taxon>
        <taxon>Mycenaceae</taxon>
        <taxon>Roridomyces</taxon>
    </lineage>
</organism>
<accession>A0AAD7BFW4</accession>
<dbReference type="AlphaFoldDB" id="A0AAD7BFW4"/>
<evidence type="ECO:0000256" key="2">
    <source>
        <dbReference type="SAM" id="Phobius"/>
    </source>
</evidence>
<feature type="transmembrane region" description="Helical" evidence="2">
    <location>
        <begin position="109"/>
        <end position="126"/>
    </location>
</feature>
<sequence>MASENHTREAPQGTLRRSGPHGRTKEDYKLVSWHQRQCKPRPLPDPTMSMRPRYTLLPSNDDETDGIRPPPSPSHPRDDEEENLTRAPPVVYPPDPRFIREPPPTWQRVALILTIIASMALAVYLQNGWTGALIFD</sequence>
<name>A0AAD7BFW4_9AGAR</name>
<feature type="region of interest" description="Disordered" evidence="1">
    <location>
        <begin position="1"/>
        <end position="98"/>
    </location>
</feature>
<dbReference type="EMBL" id="JARKIF010000018">
    <property type="protein sequence ID" value="KAJ7619639.1"/>
    <property type="molecule type" value="Genomic_DNA"/>
</dbReference>
<dbReference type="Proteomes" id="UP001221142">
    <property type="component" value="Unassembled WGS sequence"/>
</dbReference>
<keyword evidence="2" id="KW-1133">Transmembrane helix</keyword>
<gene>
    <name evidence="3" type="ORF">FB45DRAFT_1062998</name>
</gene>
<keyword evidence="4" id="KW-1185">Reference proteome</keyword>
<keyword evidence="2" id="KW-0812">Transmembrane</keyword>
<proteinExistence type="predicted"/>
<keyword evidence="2" id="KW-0472">Membrane</keyword>